<dbReference type="Proteomes" id="UP001195624">
    <property type="component" value="Unassembled WGS sequence"/>
</dbReference>
<evidence type="ECO:0000256" key="4">
    <source>
        <dbReference type="ARBA" id="ARBA00023136"/>
    </source>
</evidence>
<dbReference type="PANTHER" id="PTHR30026">
    <property type="entry name" value="OUTER MEMBRANE PROTEIN TOLC"/>
    <property type="match status" value="1"/>
</dbReference>
<keyword evidence="2" id="KW-1134">Transmembrane beta strand</keyword>
<accession>A0ABS4PFI3</accession>
<keyword evidence="8" id="KW-1185">Reference proteome</keyword>
<proteinExistence type="predicted"/>
<protein>
    <submittedName>
        <fullName evidence="7">Outer membrane protein TolC</fullName>
    </submittedName>
</protein>
<name>A0ABS4PFI3_9GAMM</name>
<comment type="caution">
    <text evidence="7">The sequence shown here is derived from an EMBL/GenBank/DDBJ whole genome shotgun (WGS) entry which is preliminary data.</text>
</comment>
<comment type="subcellular location">
    <subcellularLocation>
        <location evidence="1">Cell outer membrane</location>
    </subcellularLocation>
</comment>
<dbReference type="EMBL" id="JAGGMQ010000001">
    <property type="protein sequence ID" value="MBP2171390.1"/>
    <property type="molecule type" value="Genomic_DNA"/>
</dbReference>
<sequence>MQHAKILFGILFAVVAPVVWSADLSLEQSLRLAQHFSAELSANRHQVNALNNMAESAMQLPDPKLKFGIENLPLGGSNAHRLTREGMTMQRVGVMQDYVSSTKREKKAAVIHAEAQQTAAGQAVMIASLQRETAQAWLALALSLQGYAAVNKLVTESNRQILAQHAALAAGRSSASMLLDSQLILSAMHNQQDNAARDVALARYKLRQLTGQQVGGVSGEWPRYQQLPASEQSLQQSIETHPEIIQARRESETAQAKSAQSAVAAIPDIGVELYYARRADDYDDMAGVMVTVDLPLFTSRRQDKDHAADIARSWQANDALTLQLRAHQAQLDTLLAQYQAANAVWRRQAETILPLQQNRVRILNAQYLAGKSDLAAVLDARRALLSSEIDKNSAEQEMASLWAAIRYLNPQDNSL</sequence>
<dbReference type="SUPFAM" id="SSF56954">
    <property type="entry name" value="Outer membrane efflux proteins (OEP)"/>
    <property type="match status" value="1"/>
</dbReference>
<evidence type="ECO:0000256" key="1">
    <source>
        <dbReference type="ARBA" id="ARBA00004442"/>
    </source>
</evidence>
<evidence type="ECO:0000313" key="7">
    <source>
        <dbReference type="EMBL" id="MBP2171390.1"/>
    </source>
</evidence>
<keyword evidence="6" id="KW-0175">Coiled coil</keyword>
<reference evidence="7 8" key="1">
    <citation type="submission" date="2021-03" db="EMBL/GenBank/DDBJ databases">
        <authorList>
            <person name="D'Agostino P."/>
            <person name="Huntemann M."/>
            <person name="Clum A."/>
            <person name="Spunde A."/>
            <person name="Palaniappan K."/>
            <person name="Ritter S."/>
            <person name="Mikhailova N."/>
            <person name="Chen I.-M."/>
            <person name="Stamatis D."/>
            <person name="Reddy T."/>
            <person name="O'Malley R."/>
            <person name="Daum C."/>
            <person name="Shapiro N."/>
            <person name="Ivanova N."/>
            <person name="Kyrpides N."/>
            <person name="Woyke T."/>
        </authorList>
    </citation>
    <scope>NUCLEOTIDE SEQUENCE [LARGE SCALE GENOMIC DNA]</scope>
    <source>
        <strain evidence="7 8">WS4403</strain>
    </source>
</reference>
<dbReference type="InterPro" id="IPR051906">
    <property type="entry name" value="TolC-like"/>
</dbReference>
<keyword evidence="5" id="KW-0998">Cell outer membrane</keyword>
<evidence type="ECO:0000256" key="3">
    <source>
        <dbReference type="ARBA" id="ARBA00022692"/>
    </source>
</evidence>
<dbReference type="PANTHER" id="PTHR30026:SF21">
    <property type="entry name" value="SLR1270 PROTEIN"/>
    <property type="match status" value="1"/>
</dbReference>
<evidence type="ECO:0000256" key="6">
    <source>
        <dbReference type="SAM" id="Coils"/>
    </source>
</evidence>
<keyword evidence="4" id="KW-0472">Membrane</keyword>
<organism evidence="7 8">
    <name type="scientific">Winslowiella toletana</name>
    <dbReference type="NCBI Taxonomy" id="92490"/>
    <lineage>
        <taxon>Bacteria</taxon>
        <taxon>Pseudomonadati</taxon>
        <taxon>Pseudomonadota</taxon>
        <taxon>Gammaproteobacteria</taxon>
        <taxon>Enterobacterales</taxon>
        <taxon>Erwiniaceae</taxon>
        <taxon>Winslowiella</taxon>
    </lineage>
</organism>
<evidence type="ECO:0000313" key="8">
    <source>
        <dbReference type="Proteomes" id="UP001195624"/>
    </source>
</evidence>
<evidence type="ECO:0000256" key="2">
    <source>
        <dbReference type="ARBA" id="ARBA00022452"/>
    </source>
</evidence>
<dbReference type="Gene3D" id="1.20.1600.10">
    <property type="entry name" value="Outer membrane efflux proteins (OEP)"/>
    <property type="match status" value="1"/>
</dbReference>
<keyword evidence="3" id="KW-0812">Transmembrane</keyword>
<evidence type="ECO:0000256" key="5">
    <source>
        <dbReference type="ARBA" id="ARBA00023237"/>
    </source>
</evidence>
<feature type="coiled-coil region" evidence="6">
    <location>
        <begin position="317"/>
        <end position="344"/>
    </location>
</feature>
<gene>
    <name evidence="7" type="ORF">J2125_004582</name>
</gene>
<reference evidence="8" key="2">
    <citation type="submission" date="2023-07" db="EMBL/GenBank/DDBJ databases">
        <title>Genome mining of underrepresented organisms for secondary metabolites.</title>
        <authorList>
            <person name="D'Agostino P.M."/>
        </authorList>
    </citation>
    <scope>NUCLEOTIDE SEQUENCE [LARGE SCALE GENOMIC DNA]</scope>
    <source>
        <strain evidence="8">WS4403</strain>
    </source>
</reference>
<dbReference type="RefSeq" id="WP_017802332.1">
    <property type="nucleotide sequence ID" value="NZ_JAGGMQ010000001.1"/>
</dbReference>